<dbReference type="InterPro" id="IPR002935">
    <property type="entry name" value="SAM_O-MeTrfase"/>
</dbReference>
<evidence type="ECO:0000256" key="2">
    <source>
        <dbReference type="ARBA" id="ARBA00022679"/>
    </source>
</evidence>
<accession>A0A5C3Q8Y3</accession>
<evidence type="ECO:0000256" key="1">
    <source>
        <dbReference type="ARBA" id="ARBA00022603"/>
    </source>
</evidence>
<organism evidence="5 6">
    <name type="scientific">Pterulicium gracile</name>
    <dbReference type="NCBI Taxonomy" id="1884261"/>
    <lineage>
        <taxon>Eukaryota</taxon>
        <taxon>Fungi</taxon>
        <taxon>Dikarya</taxon>
        <taxon>Basidiomycota</taxon>
        <taxon>Agaricomycotina</taxon>
        <taxon>Agaricomycetes</taxon>
        <taxon>Agaricomycetidae</taxon>
        <taxon>Agaricales</taxon>
        <taxon>Pleurotineae</taxon>
        <taxon>Pterulaceae</taxon>
        <taxon>Pterulicium</taxon>
    </lineage>
</organism>
<dbReference type="STRING" id="1884261.A0A5C3Q8Y3"/>
<name>A0A5C3Q8Y3_9AGAR</name>
<dbReference type="PANTHER" id="PTHR10509:SF14">
    <property type="entry name" value="CAFFEOYL-COA O-METHYLTRANSFERASE 3-RELATED"/>
    <property type="match status" value="1"/>
</dbReference>
<dbReference type="Proteomes" id="UP000305067">
    <property type="component" value="Unassembled WGS sequence"/>
</dbReference>
<dbReference type="InterPro" id="IPR050362">
    <property type="entry name" value="Cation-dep_OMT"/>
</dbReference>
<dbReference type="AlphaFoldDB" id="A0A5C3Q8Y3"/>
<protein>
    <submittedName>
        <fullName evidence="5">O-methyltransferase family 3 protein</fullName>
    </submittedName>
</protein>
<proteinExistence type="inferred from homology"/>
<dbReference type="Pfam" id="PF01596">
    <property type="entry name" value="Methyltransf_3"/>
    <property type="match status" value="1"/>
</dbReference>
<keyword evidence="2 5" id="KW-0808">Transferase</keyword>
<dbReference type="GO" id="GO:0032259">
    <property type="term" value="P:methylation"/>
    <property type="evidence" value="ECO:0007669"/>
    <property type="project" value="UniProtKB-KW"/>
</dbReference>
<evidence type="ECO:0000313" key="6">
    <source>
        <dbReference type="Proteomes" id="UP000305067"/>
    </source>
</evidence>
<dbReference type="GO" id="GO:0008171">
    <property type="term" value="F:O-methyltransferase activity"/>
    <property type="evidence" value="ECO:0007669"/>
    <property type="project" value="InterPro"/>
</dbReference>
<dbReference type="PROSITE" id="PS51682">
    <property type="entry name" value="SAM_OMT_I"/>
    <property type="match status" value="1"/>
</dbReference>
<dbReference type="GO" id="GO:0008757">
    <property type="term" value="F:S-adenosylmethionine-dependent methyltransferase activity"/>
    <property type="evidence" value="ECO:0007669"/>
    <property type="project" value="TreeGrafter"/>
</dbReference>
<sequence length="223" mass="24368">MSTSSQELQANWTRSDQYHNAHLIPEDPILSTALQNSDDAGLDRIAVSQSQGKLLHLFARSVQAKRILEVGTLGGYSTIWLARAVPQDGEVVTLELEEEHVKVASKNFALAGLSEKIKIIVGPAAQSLETLRPSFDLAFIDADKQSNAIYYQHAKRLVRSGGIIIIDNVVRQGLVADTSRTDERIEGVRALLRAMKGDEEVDATTVATVGEKGYDGLIFAVRK</sequence>
<evidence type="ECO:0000256" key="4">
    <source>
        <dbReference type="ARBA" id="ARBA00023453"/>
    </source>
</evidence>
<dbReference type="OrthoDB" id="10251242at2759"/>
<dbReference type="EMBL" id="ML178841">
    <property type="protein sequence ID" value="TFK98231.1"/>
    <property type="molecule type" value="Genomic_DNA"/>
</dbReference>
<gene>
    <name evidence="5" type="ORF">BDV98DRAFT_215495</name>
</gene>
<dbReference type="Gene3D" id="3.40.50.150">
    <property type="entry name" value="Vaccinia Virus protein VP39"/>
    <property type="match status" value="1"/>
</dbReference>
<evidence type="ECO:0000313" key="5">
    <source>
        <dbReference type="EMBL" id="TFK98231.1"/>
    </source>
</evidence>
<keyword evidence="3" id="KW-0949">S-adenosyl-L-methionine</keyword>
<dbReference type="InterPro" id="IPR029063">
    <property type="entry name" value="SAM-dependent_MTases_sf"/>
</dbReference>
<dbReference type="PANTHER" id="PTHR10509">
    <property type="entry name" value="O-METHYLTRANSFERASE-RELATED"/>
    <property type="match status" value="1"/>
</dbReference>
<dbReference type="SUPFAM" id="SSF53335">
    <property type="entry name" value="S-adenosyl-L-methionine-dependent methyltransferases"/>
    <property type="match status" value="1"/>
</dbReference>
<comment type="similarity">
    <text evidence="4">Belongs to the class I-like SAM-binding methyltransferase superfamily. Cation-dependent O-methyltransferase family.</text>
</comment>
<keyword evidence="1 5" id="KW-0489">Methyltransferase</keyword>
<keyword evidence="6" id="KW-1185">Reference proteome</keyword>
<reference evidence="5 6" key="1">
    <citation type="journal article" date="2019" name="Nat. Ecol. Evol.">
        <title>Megaphylogeny resolves global patterns of mushroom evolution.</title>
        <authorList>
            <person name="Varga T."/>
            <person name="Krizsan K."/>
            <person name="Foldi C."/>
            <person name="Dima B."/>
            <person name="Sanchez-Garcia M."/>
            <person name="Sanchez-Ramirez S."/>
            <person name="Szollosi G.J."/>
            <person name="Szarkandi J.G."/>
            <person name="Papp V."/>
            <person name="Albert L."/>
            <person name="Andreopoulos W."/>
            <person name="Angelini C."/>
            <person name="Antonin V."/>
            <person name="Barry K.W."/>
            <person name="Bougher N.L."/>
            <person name="Buchanan P."/>
            <person name="Buyck B."/>
            <person name="Bense V."/>
            <person name="Catcheside P."/>
            <person name="Chovatia M."/>
            <person name="Cooper J."/>
            <person name="Damon W."/>
            <person name="Desjardin D."/>
            <person name="Finy P."/>
            <person name="Geml J."/>
            <person name="Haridas S."/>
            <person name="Hughes K."/>
            <person name="Justo A."/>
            <person name="Karasinski D."/>
            <person name="Kautmanova I."/>
            <person name="Kiss B."/>
            <person name="Kocsube S."/>
            <person name="Kotiranta H."/>
            <person name="LaButti K.M."/>
            <person name="Lechner B.E."/>
            <person name="Liimatainen K."/>
            <person name="Lipzen A."/>
            <person name="Lukacs Z."/>
            <person name="Mihaltcheva S."/>
            <person name="Morgado L.N."/>
            <person name="Niskanen T."/>
            <person name="Noordeloos M.E."/>
            <person name="Ohm R.A."/>
            <person name="Ortiz-Santana B."/>
            <person name="Ovrebo C."/>
            <person name="Racz N."/>
            <person name="Riley R."/>
            <person name="Savchenko A."/>
            <person name="Shiryaev A."/>
            <person name="Soop K."/>
            <person name="Spirin V."/>
            <person name="Szebenyi C."/>
            <person name="Tomsovsky M."/>
            <person name="Tulloss R.E."/>
            <person name="Uehling J."/>
            <person name="Grigoriev I.V."/>
            <person name="Vagvolgyi C."/>
            <person name="Papp T."/>
            <person name="Martin F.M."/>
            <person name="Miettinen O."/>
            <person name="Hibbett D.S."/>
            <person name="Nagy L.G."/>
        </authorList>
    </citation>
    <scope>NUCLEOTIDE SEQUENCE [LARGE SCALE GENOMIC DNA]</scope>
    <source>
        <strain evidence="5 6">CBS 309.79</strain>
    </source>
</reference>
<evidence type="ECO:0000256" key="3">
    <source>
        <dbReference type="ARBA" id="ARBA00022691"/>
    </source>
</evidence>